<feature type="domain" description="CusB-like beta-barrel" evidence="4">
    <location>
        <begin position="193"/>
        <end position="266"/>
    </location>
</feature>
<dbReference type="Proteomes" id="UP001486808">
    <property type="component" value="Unassembled WGS sequence"/>
</dbReference>
<keyword evidence="6" id="KW-1185">Reference proteome</keyword>
<dbReference type="InterPro" id="IPR058624">
    <property type="entry name" value="MdtA-like_HH"/>
</dbReference>
<dbReference type="PANTHER" id="PTHR30469">
    <property type="entry name" value="MULTIDRUG RESISTANCE PROTEIN MDTA"/>
    <property type="match status" value="1"/>
</dbReference>
<comment type="similarity">
    <text evidence="1">Belongs to the membrane fusion protein (MFP) (TC 8.A.1) family.</text>
</comment>
<dbReference type="InterPro" id="IPR006143">
    <property type="entry name" value="RND_pump_MFP"/>
</dbReference>
<dbReference type="SUPFAM" id="SSF111369">
    <property type="entry name" value="HlyD-like secretion proteins"/>
    <property type="match status" value="1"/>
</dbReference>
<evidence type="ECO:0000259" key="3">
    <source>
        <dbReference type="Pfam" id="PF25876"/>
    </source>
</evidence>
<evidence type="ECO:0000313" key="6">
    <source>
        <dbReference type="Proteomes" id="UP001486808"/>
    </source>
</evidence>
<dbReference type="Gene3D" id="1.10.287.470">
    <property type="entry name" value="Helix hairpin bin"/>
    <property type="match status" value="1"/>
</dbReference>
<evidence type="ECO:0000256" key="2">
    <source>
        <dbReference type="SAM" id="Coils"/>
    </source>
</evidence>
<organism evidence="5 6">
    <name type="scientific">Halopseudomonas sabulinigri</name>
    <dbReference type="NCBI Taxonomy" id="472181"/>
    <lineage>
        <taxon>Bacteria</taxon>
        <taxon>Pseudomonadati</taxon>
        <taxon>Pseudomonadota</taxon>
        <taxon>Gammaproteobacteria</taxon>
        <taxon>Pseudomonadales</taxon>
        <taxon>Pseudomonadaceae</taxon>
        <taxon>Halopseudomonas</taxon>
    </lineage>
</organism>
<dbReference type="Gene3D" id="2.40.30.170">
    <property type="match status" value="1"/>
</dbReference>
<dbReference type="PANTHER" id="PTHR30469:SF16">
    <property type="entry name" value="HAE1 FAMILY EFFLUX PUMP MFP COMPONENT"/>
    <property type="match status" value="1"/>
</dbReference>
<feature type="coiled-coil region" evidence="2">
    <location>
        <begin position="92"/>
        <end position="119"/>
    </location>
</feature>
<dbReference type="Pfam" id="PF25954">
    <property type="entry name" value="Beta-barrel_RND_2"/>
    <property type="match status" value="1"/>
</dbReference>
<dbReference type="Gene3D" id="2.40.50.100">
    <property type="match status" value="1"/>
</dbReference>
<keyword evidence="2" id="KW-0175">Coiled coil</keyword>
<dbReference type="InterPro" id="IPR058792">
    <property type="entry name" value="Beta-barrel_RND_2"/>
</dbReference>
<dbReference type="EMBL" id="BAABWD010000001">
    <property type="protein sequence ID" value="GAA6129718.1"/>
    <property type="molecule type" value="Genomic_DNA"/>
</dbReference>
<gene>
    <name evidence="5" type="ORF">NBRC116187_00780</name>
</gene>
<reference evidence="5 6" key="1">
    <citation type="submission" date="2024-04" db="EMBL/GenBank/DDBJ databases">
        <title>Draft genome sequence of Halopseudomonas sabulinigri NBRC 116187.</title>
        <authorList>
            <person name="Miyakawa T."/>
            <person name="Kusuya Y."/>
            <person name="Miura T."/>
        </authorList>
    </citation>
    <scope>NUCLEOTIDE SEQUENCE [LARGE SCALE GENOMIC DNA]</scope>
    <source>
        <strain evidence="5 6">4NH20-0042</strain>
    </source>
</reference>
<proteinExistence type="inferred from homology"/>
<dbReference type="RefSeq" id="WP_353385526.1">
    <property type="nucleotide sequence ID" value="NZ_BAABWD010000001.1"/>
</dbReference>
<dbReference type="Pfam" id="PF25876">
    <property type="entry name" value="HH_MFP_RND"/>
    <property type="match status" value="1"/>
</dbReference>
<feature type="domain" description="Multidrug resistance protein MdtA-like alpha-helical hairpin" evidence="3">
    <location>
        <begin position="96"/>
        <end position="151"/>
    </location>
</feature>
<dbReference type="NCBIfam" id="TIGR01730">
    <property type="entry name" value="RND_mfp"/>
    <property type="match status" value="1"/>
</dbReference>
<comment type="caution">
    <text evidence="5">The sequence shown here is derived from an EMBL/GenBank/DDBJ whole genome shotgun (WGS) entry which is preliminary data.</text>
</comment>
<evidence type="ECO:0000259" key="4">
    <source>
        <dbReference type="Pfam" id="PF25954"/>
    </source>
</evidence>
<evidence type="ECO:0000313" key="5">
    <source>
        <dbReference type="EMBL" id="GAA6129718.1"/>
    </source>
</evidence>
<protein>
    <submittedName>
        <fullName evidence="5">Efflux RND transporter periplasmic adaptor subunit</fullName>
    </submittedName>
</protein>
<sequence>MGSSMFLKNKDNFIVLLITLLPALALAQVAPLPVIVAAVEERTLNSDIQALGTLQANESAQLTSPISATISRIHFDDGQRVAAGEVLVELTNREQVAELEEARVALDDARRQLQRTRQLVDNKFVSAQELDGRQREFEVAQARLGAVEARLADRLIKAPFAGVLGLRQISIGTLLSPGMPVATLLDDSVMKLDFSIPETRMAQLRPGLGIIAVASAFPERSFIGSIVSLDNRVDPITRAIRVRAELDNEERLLRAGMLMSVSVASAPRQTLVIPEEALLPLGDKQFVMRIEGSSGALHAQSVRVAIGERLPGLVEITSGLALGERVVTHGGFRLVSGQPVLIKAEVAAGESVRPALNAAATP</sequence>
<dbReference type="Gene3D" id="2.40.420.20">
    <property type="match status" value="1"/>
</dbReference>
<evidence type="ECO:0000256" key="1">
    <source>
        <dbReference type="ARBA" id="ARBA00009477"/>
    </source>
</evidence>
<name>A0ABP9ZJS6_9GAMM</name>
<accession>A0ABP9ZJS6</accession>